<dbReference type="GO" id="GO:0032483">
    <property type="term" value="P:regulation of Rab protein signal transduction"/>
    <property type="evidence" value="ECO:0007669"/>
    <property type="project" value="TreeGrafter"/>
</dbReference>
<feature type="compositionally biased region" description="Basic and acidic residues" evidence="3">
    <location>
        <begin position="1149"/>
        <end position="1161"/>
    </location>
</feature>
<evidence type="ECO:0000313" key="7">
    <source>
        <dbReference type="RefSeq" id="XP_022097464.1"/>
    </source>
</evidence>
<feature type="compositionally biased region" description="Polar residues" evidence="3">
    <location>
        <begin position="1650"/>
        <end position="1660"/>
    </location>
</feature>
<feature type="compositionally biased region" description="Polar residues" evidence="3">
    <location>
        <begin position="1109"/>
        <end position="1126"/>
    </location>
</feature>
<dbReference type="PROSITE" id="PS51498">
    <property type="entry name" value="MABP"/>
    <property type="match status" value="1"/>
</dbReference>
<dbReference type="RefSeq" id="XP_022097464.1">
    <property type="nucleotide sequence ID" value="XM_022241772.1"/>
</dbReference>
<feature type="region of interest" description="Disordered" evidence="3">
    <location>
        <begin position="926"/>
        <end position="983"/>
    </location>
</feature>
<evidence type="ECO:0000259" key="4">
    <source>
        <dbReference type="PROSITE" id="PS50211"/>
    </source>
</evidence>
<dbReference type="Gene3D" id="3.40.50.11500">
    <property type="match status" value="1"/>
</dbReference>
<feature type="compositionally biased region" description="Low complexity" evidence="3">
    <location>
        <begin position="1070"/>
        <end position="1084"/>
    </location>
</feature>
<accession>A0A8B7YVX5</accession>
<name>A0A8B7YVX5_ACAPL</name>
<reference evidence="7" key="1">
    <citation type="submission" date="2025-08" db="UniProtKB">
        <authorList>
            <consortium name="RefSeq"/>
        </authorList>
    </citation>
    <scope>IDENTIFICATION</scope>
</reference>
<feature type="domain" description="UDENN" evidence="4">
    <location>
        <begin position="221"/>
        <end position="671"/>
    </location>
</feature>
<dbReference type="SMART" id="SM00801">
    <property type="entry name" value="dDENN"/>
    <property type="match status" value="1"/>
</dbReference>
<evidence type="ECO:0000313" key="6">
    <source>
        <dbReference type="Proteomes" id="UP000694845"/>
    </source>
</evidence>
<feature type="compositionally biased region" description="Low complexity" evidence="3">
    <location>
        <begin position="926"/>
        <end position="946"/>
    </location>
</feature>
<feature type="compositionally biased region" description="Basic and acidic residues" evidence="3">
    <location>
        <begin position="1427"/>
        <end position="1440"/>
    </location>
</feature>
<keyword evidence="6" id="KW-1185">Reference proteome</keyword>
<dbReference type="InterPro" id="IPR023341">
    <property type="entry name" value="MABP"/>
</dbReference>
<dbReference type="Pfam" id="PF13041">
    <property type="entry name" value="PPR_2"/>
    <property type="match status" value="1"/>
</dbReference>
<proteinExistence type="predicted"/>
<gene>
    <name evidence="7" type="primary">LOC110982955</name>
</gene>
<keyword evidence="1" id="KW-0344">Guanine-nucleotide releasing factor</keyword>
<dbReference type="InterPro" id="IPR011990">
    <property type="entry name" value="TPR-like_helical_dom_sf"/>
</dbReference>
<feature type="region of interest" description="Disordered" evidence="3">
    <location>
        <begin position="1375"/>
        <end position="1447"/>
    </location>
</feature>
<dbReference type="PROSITE" id="PS51375">
    <property type="entry name" value="PPR"/>
    <property type="match status" value="1"/>
</dbReference>
<dbReference type="Pfam" id="PF03455">
    <property type="entry name" value="dDENN"/>
    <property type="match status" value="1"/>
</dbReference>
<protein>
    <submittedName>
        <fullName evidence="7">LOW QUALITY PROTEIN: DENN domain-containing protein 4C-like</fullName>
    </submittedName>
</protein>
<sequence>MVDADLTDSPAVSVLETHTESCERQPVMEDHSGPRVANYFVVAGLTKDSRPLEEEIQSEGQRKPSRSLAPITDVAIIIRGQGEKPPQGFTVIETTPSGFVADLNHGSIGSSSIFLCYKRGFDKLPLTDIGILHEGKERVMPGCEIVSTTPNGNPANVNTRIGMSSQRAYLTYRRASETSSHNSLAVIDICVIFTNKGETPPHAFCLINKNLNKGSMVGSDVYLCYKKSAVRGNSLAYQSGIMSRYPLVDDEEFPLPESVSRFCMPLGTTIECWSTARHHPLPVFSTFVLTDSSGGKFYGAAVTFYEGYPEEKLTLQQQKDLGLKVGKKNSVKLTYSVHTNKCICLLSRWPFFDAFKKFLSFIYRLSLSGPHTIPIERHIAHFMNEVQFPTPQRPRILMELGHDSLILAQPQTSPMPLSGASFCAMLRNLAPDNSMNMLAFVLLEHKLLLHSLRPALLTGVAEAVAAMIFPFMWQCPYIPLCPLSLSAVISAPLPVIAGVDSRYFDMYEPPTDATCLDIDTNSILQSEERKPVTWKILPKKPAKRLHSTLTRLYYELCESGIGDGVSDEQVVEVAPLEVDFNRKKKQLQMEHRIQEAFLTFMSSMLKGYSHNLLPITQQPNHRVTDASARFDYPGFMKTREKTSHPFFKQFLKTQMFIKFIEERSFISGNDERFAFFDECINKLDNDIREEVQLIDVEDQQGSEHTVYVTPPDASGFGNEEYTYDKFPLLRTELFDPTSGRKQPIKTPVSARGLRGSGQQSSPFPRRTKHEIRNSQRMAKQQAASPEQWASFLLGQCYALWFLHLPSYVKATHSKTRALRTAFEVLKRMQAQELQLADEVCYRVLMQLCGQYSQPVLAVQVYMEMKRRGIEPNAITYGFYNMAVLESTWPASGFSGYQQWVKLRNTLRAVTLFRRGLNHRRSIYSDTSSEVDVGSGTSGDSGSSDPLPDGRGDDLIQLMSSQATNLTREEKSSTGNSDMGYSSMIMDESAPNEVLASPELSPIRFSAERSTGSDSDAKEVTDGEEKEEEVEGYSQDTLKRKDRSEAIDLMKHDAAEIVGARSATSTPVNHSLDSTADSSNKSSSSQPADQPDARGTKESGISIVRHSRGSVGSTGSMGTLQGSTGSSAGVVLGGPLSLENSVEESVFEGVDTKEPGRDSSSERRRHRSADHSVTIPMHGSLHKRNKSGDANNSPFGLSLSSQGSVDRESSVSMELFGSDAKILAGIADDETSIATSSLGNRTNSIHCRPSPTSVEVTRAPRSYSVGSKPDFVSHRTPNGSISNKELTKLSDQTKAVRGERIPFSVPAKDCKKDLLISFEEEGLEETESQKEALTNHERTSSNDGSADLLGLGMDTIRDSTVSAKETDLVDLRTDWNDTIEEENSEEVAAEDALNSRTTRQEEDGPLEEAPSSPIFHGDNLDSNSSKSGSRDSLDSNKEKVTPRKGSLFSGILTTGFTPRLNRQSLTKTLSNASSQMETFGSAFKARTMGFATKIGEYTRSFSSPAAPKPIPSRNSAMGSLNSLEGMPQMEDNSEMGSSWNESAMDSVSLGNMGIHLPGSSLEGSCQSLNQPGQDSEDAGIRRHAIEVHITSCYQCFSCQALLYDEAVMAGWSADESNLKTRCCFCSAQLVPFLNIAMRDFRNEAVCTITTSPSSESVQSIHSAPLLKRKDSGAQSGEELGQAKKEVESNPSVDNLSLEEEDEEEEEEAEQDEKDGNLPSRTKSDKPGPVTKLPVAPSLSAGEVTLRGELQSARMSPMSTRRRSSSECMTVTDLAAKGHTNGGRAMTLPRCKPIEEFKDLHQGYPGLSTGSLASSARASTEFMPPPSKECKVGPISVPYLSPLVLRKEVENVIENEGEACLRAPSFVVQHPIIFWNLIWYFQRLNFPNYLKGVLLAAYSESRDNTDYVQWLSTDSRYVKISVLWDNVKLYDDSVLPMYLLYGTQGTLSLDPLIKDQQIFSKPFMIQLVKYIRYNNVYQPIILLLEEFKKLGENTAARRSIYRELLFLSFVALGRENIDQDAFDQQYRQAFYKLEKENGPFGKLLITDDKPPPLSVQMCRKAFGDLLL</sequence>
<feature type="compositionally biased region" description="Acidic residues" evidence="3">
    <location>
        <begin position="1376"/>
        <end position="1388"/>
    </location>
</feature>
<evidence type="ECO:0000259" key="5">
    <source>
        <dbReference type="PROSITE" id="PS51498"/>
    </source>
</evidence>
<dbReference type="InterPro" id="IPR051696">
    <property type="entry name" value="DENN_Domain_GEFs"/>
</dbReference>
<dbReference type="Gene3D" id="2.100.10.50">
    <property type="match status" value="1"/>
</dbReference>
<dbReference type="InterPro" id="IPR002885">
    <property type="entry name" value="PPR_rpt"/>
</dbReference>
<dbReference type="GeneID" id="110982955"/>
<dbReference type="Proteomes" id="UP000694845">
    <property type="component" value="Unplaced"/>
</dbReference>
<dbReference type="InterPro" id="IPR043153">
    <property type="entry name" value="DENN_C"/>
</dbReference>
<evidence type="ECO:0000256" key="1">
    <source>
        <dbReference type="ARBA" id="ARBA00022658"/>
    </source>
</evidence>
<dbReference type="GO" id="GO:0005085">
    <property type="term" value="F:guanyl-nucleotide exchange factor activity"/>
    <property type="evidence" value="ECO:0007669"/>
    <property type="project" value="UniProtKB-KW"/>
</dbReference>
<dbReference type="OrthoDB" id="75250at2759"/>
<feature type="region of interest" description="Disordered" evidence="3">
    <location>
        <begin position="1320"/>
        <end position="1346"/>
    </location>
</feature>
<dbReference type="SMART" id="SM00799">
    <property type="entry name" value="DENN"/>
    <property type="match status" value="1"/>
</dbReference>
<dbReference type="PANTHER" id="PTHR12296">
    <property type="entry name" value="DENN DOMAIN-CONTAINING PROTEIN 4"/>
    <property type="match status" value="1"/>
</dbReference>
<feature type="repeat" description="PPR" evidence="2">
    <location>
        <begin position="837"/>
        <end position="871"/>
    </location>
</feature>
<dbReference type="InterPro" id="IPR005113">
    <property type="entry name" value="uDENN_dom"/>
</dbReference>
<dbReference type="KEGG" id="aplc:110982955"/>
<feature type="region of interest" description="Disordered" evidence="3">
    <location>
        <begin position="1004"/>
        <end position="1040"/>
    </location>
</feature>
<dbReference type="OMA" id="LMTIAME"/>
<dbReference type="GO" id="GO:0031410">
    <property type="term" value="C:cytoplasmic vesicle"/>
    <property type="evidence" value="ECO:0007669"/>
    <property type="project" value="TreeGrafter"/>
</dbReference>
<feature type="compositionally biased region" description="Basic and acidic residues" evidence="3">
    <location>
        <begin position="1326"/>
        <end position="1339"/>
    </location>
</feature>
<dbReference type="InterPro" id="IPR037516">
    <property type="entry name" value="Tripartite_DENN"/>
</dbReference>
<evidence type="ECO:0000256" key="2">
    <source>
        <dbReference type="PROSITE-ProRule" id="PRU00708"/>
    </source>
</evidence>
<feature type="region of interest" description="Disordered" evidence="3">
    <location>
        <begin position="1057"/>
        <end position="1203"/>
    </location>
</feature>
<dbReference type="SMART" id="SM00800">
    <property type="entry name" value="uDENN"/>
    <property type="match status" value="1"/>
</dbReference>
<dbReference type="PANTHER" id="PTHR12296:SF30">
    <property type="entry name" value="DENN DOMAIN-CONTAINING PROTEIN CRAG"/>
    <property type="match status" value="1"/>
</dbReference>
<feature type="region of interest" description="Disordered" evidence="3">
    <location>
        <begin position="737"/>
        <end position="767"/>
    </location>
</feature>
<dbReference type="NCBIfam" id="TIGR00756">
    <property type="entry name" value="PPR"/>
    <property type="match status" value="1"/>
</dbReference>
<dbReference type="Gene3D" id="1.25.40.10">
    <property type="entry name" value="Tetratricopeptide repeat domain"/>
    <property type="match status" value="1"/>
</dbReference>
<feature type="domain" description="MABP" evidence="5">
    <location>
        <begin position="68"/>
        <end position="229"/>
    </location>
</feature>
<feature type="region of interest" description="Disordered" evidence="3">
    <location>
        <begin position="1650"/>
        <end position="1766"/>
    </location>
</feature>
<feature type="compositionally biased region" description="Polar residues" evidence="3">
    <location>
        <begin position="1187"/>
        <end position="1203"/>
    </location>
</feature>
<evidence type="ECO:0000256" key="3">
    <source>
        <dbReference type="SAM" id="MobiDB-lite"/>
    </source>
</evidence>
<dbReference type="PROSITE" id="PS50211">
    <property type="entry name" value="DENN"/>
    <property type="match status" value="1"/>
</dbReference>
<organism evidence="6 7">
    <name type="scientific">Acanthaster planci</name>
    <name type="common">Crown-of-thorns starfish</name>
    <dbReference type="NCBI Taxonomy" id="133434"/>
    <lineage>
        <taxon>Eukaryota</taxon>
        <taxon>Metazoa</taxon>
        <taxon>Echinodermata</taxon>
        <taxon>Eleutherozoa</taxon>
        <taxon>Asterozoa</taxon>
        <taxon>Asteroidea</taxon>
        <taxon>Valvatacea</taxon>
        <taxon>Valvatida</taxon>
        <taxon>Acanthasteridae</taxon>
        <taxon>Acanthaster</taxon>
    </lineage>
</organism>
<feature type="compositionally biased region" description="Acidic residues" evidence="3">
    <location>
        <begin position="1695"/>
        <end position="1711"/>
    </location>
</feature>
<dbReference type="Pfam" id="PF03456">
    <property type="entry name" value="uDENN"/>
    <property type="match status" value="1"/>
</dbReference>
<dbReference type="Pfam" id="PF02141">
    <property type="entry name" value="DENN"/>
    <property type="match status" value="1"/>
</dbReference>
<dbReference type="InterPro" id="IPR001194">
    <property type="entry name" value="cDENN_dom"/>
</dbReference>
<dbReference type="InterPro" id="IPR005112">
    <property type="entry name" value="dDENN_dom"/>
</dbReference>